<evidence type="ECO:0000313" key="10">
    <source>
        <dbReference type="EMBL" id="PAV85094.1"/>
    </source>
</evidence>
<feature type="compositionally biased region" description="Basic and acidic residues" evidence="8">
    <location>
        <begin position="852"/>
        <end position="864"/>
    </location>
</feature>
<dbReference type="EMBL" id="LIAE01006806">
    <property type="protein sequence ID" value="PAV85094.1"/>
    <property type="molecule type" value="Genomic_DNA"/>
</dbReference>
<dbReference type="PANTHER" id="PTHR11567">
    <property type="entry name" value="ACID PHOSPHATASE-RELATED"/>
    <property type="match status" value="1"/>
</dbReference>
<evidence type="ECO:0000256" key="2">
    <source>
        <dbReference type="ARBA" id="ARBA00005375"/>
    </source>
</evidence>
<dbReference type="Gene3D" id="3.40.50.1240">
    <property type="entry name" value="Phosphoglycerate mutase-like"/>
    <property type="match status" value="1"/>
</dbReference>
<protein>
    <recommendedName>
        <fullName evidence="3">acid phosphatase</fullName>
        <ecNumber evidence="3">3.1.3.2</ecNumber>
    </recommendedName>
</protein>
<evidence type="ECO:0000256" key="9">
    <source>
        <dbReference type="SAM" id="SignalP"/>
    </source>
</evidence>
<evidence type="ECO:0000256" key="3">
    <source>
        <dbReference type="ARBA" id="ARBA00012646"/>
    </source>
</evidence>
<feature type="compositionally biased region" description="Basic residues" evidence="8">
    <location>
        <begin position="865"/>
        <end position="878"/>
    </location>
</feature>
<evidence type="ECO:0000256" key="1">
    <source>
        <dbReference type="ARBA" id="ARBA00000032"/>
    </source>
</evidence>
<dbReference type="InterPro" id="IPR033379">
    <property type="entry name" value="Acid_Pase_AS"/>
</dbReference>
<dbReference type="InterPro" id="IPR029033">
    <property type="entry name" value="His_PPase_superfam"/>
</dbReference>
<feature type="region of interest" description="Disordered" evidence="8">
    <location>
        <begin position="630"/>
        <end position="665"/>
    </location>
</feature>
<dbReference type="InterPro" id="IPR050645">
    <property type="entry name" value="Histidine_acid_phosphatase"/>
</dbReference>
<dbReference type="PROSITE" id="PS00616">
    <property type="entry name" value="HIS_ACID_PHOSPHAT_1"/>
    <property type="match status" value="1"/>
</dbReference>
<proteinExistence type="inferred from homology"/>
<dbReference type="EC" id="3.1.3.2" evidence="3"/>
<dbReference type="GO" id="GO:0003993">
    <property type="term" value="F:acid phosphatase activity"/>
    <property type="evidence" value="ECO:0007669"/>
    <property type="project" value="UniProtKB-EC"/>
</dbReference>
<dbReference type="Pfam" id="PF10246">
    <property type="entry name" value="MRP-S35"/>
    <property type="match status" value="1"/>
</dbReference>
<keyword evidence="5" id="KW-0378">Hydrolase</keyword>
<keyword evidence="6" id="KW-1015">Disulfide bond</keyword>
<dbReference type="OrthoDB" id="5866012at2759"/>
<evidence type="ECO:0000256" key="4">
    <source>
        <dbReference type="ARBA" id="ARBA00022729"/>
    </source>
</evidence>
<feature type="compositionally biased region" description="Basic and acidic residues" evidence="8">
    <location>
        <begin position="832"/>
        <end position="845"/>
    </location>
</feature>
<evidence type="ECO:0000256" key="5">
    <source>
        <dbReference type="ARBA" id="ARBA00022801"/>
    </source>
</evidence>
<dbReference type="Proteomes" id="UP000218231">
    <property type="component" value="Unassembled WGS sequence"/>
</dbReference>
<comment type="catalytic activity">
    <reaction evidence="1">
        <text>a phosphate monoester + H2O = an alcohol + phosphate</text>
        <dbReference type="Rhea" id="RHEA:15017"/>
        <dbReference type="ChEBI" id="CHEBI:15377"/>
        <dbReference type="ChEBI" id="CHEBI:30879"/>
        <dbReference type="ChEBI" id="CHEBI:43474"/>
        <dbReference type="ChEBI" id="CHEBI:67140"/>
        <dbReference type="EC" id="3.1.3.2"/>
    </reaction>
</comment>
<dbReference type="SUPFAM" id="SSF53254">
    <property type="entry name" value="Phosphoglycerate mutase-like"/>
    <property type="match status" value="1"/>
</dbReference>
<dbReference type="Pfam" id="PF00328">
    <property type="entry name" value="His_Phos_2"/>
    <property type="match status" value="1"/>
</dbReference>
<name>A0A2A2LG21_9BILA</name>
<feature type="region of interest" description="Disordered" evidence="8">
    <location>
        <begin position="816"/>
        <end position="898"/>
    </location>
</feature>
<keyword evidence="4 9" id="KW-0732">Signal</keyword>
<sequence>MKLLVFILCAWQLFPTYHFQDFASSDLRTYGPYNNGTLTLRLVHAIWRHGDRSPTETFKNDYFQEPAWTFGGGGWGQLSPTGMMQHLSLGIKIRNRYINTTFPQFLPRAYNSKAMYIRSTDINRTLLSATSNMIGMYGLPEYKEDNMTDFPNEYPWPSGFVPIPIHTINDNFDHLIDVDNYCPFQDAVWDLAKTTPEVAAYINSADVQDLLKNLSANTGEEITVDNLWITVTALKIEKSYFEATLREKTKWYSDELYEKADIINDQIQLYQNGIFNKTIKDGIDVGNTLKKIRGGSVMNEIDNRIKFKLDCMNQTDKDCTWINNLNYYAYSAHDTAIYAMFSCLDVEEFAVQPRGYPLYSAAAFIELWTQNNGGEPLFRLMYHRNASDDFIPVTMGIPKCNNSEFCPISVWHEYASQVVPDKPMVEVNDVTTLSSALAVFSVERVFSLLFLSFDTLASLTSSFFVIVFLLELTAMISHRLIRNLPRISAIRTFSRTAQRLEEKQTGKSEDPDDFGQIFDTISTTTKKDVQDMPFAKMLRNSKLMQLGGIEGRLVVGRIVDRVVDDLYIDFGFKFNAVCKAPAVNGEAYCIGSHVLLRLHDLELSERFLGSKSDLTLLEADATLVRLLQRRNKEGTTGREQAKATEHTGTEKAGKEQEQNDPNSLPLVNIKITVEDDAGNQKTVTSISDMLGTKKDRTTTIKESDFAFKNLKDQANYMIDENEGIKLTSENFGDFDVDVKFKEDYGMKTLAIDMENNCVVSEEEGISSNTPSRATSGDVGTSEGTLIVCDIVVDEHANDSTSSKNDLISVPIENGVISSKEDSDSGIDGSISDFEKKDKNEEKENLESNEGPIDEKKNLKLDRPDRPKKKLTMPKRKKTTSKDSESDATTSQRSEGLHVDTTAAALTKDLHSPTSPQPRLFRIQVKDQIFTVDSEYMKELSPITSLLEDCENYVRDLELEKMIVLGDDILTLLVDSYEYQCSRDVVSQLIVRLAKEGNTQFARLKISRYLNAQIYGSVISTSMNFSAIKEMETMNGHQLTMAGSHTKWEFGYCSKCTTMKSESCMCMGCHTSLCRSHVQMNSCEKEYGIKRIEQLKEEIANPTWTY</sequence>
<dbReference type="CDD" id="cd07061">
    <property type="entry name" value="HP_HAP_like"/>
    <property type="match status" value="1"/>
</dbReference>
<keyword evidence="11" id="KW-1185">Reference proteome</keyword>
<accession>A0A2A2LG21</accession>
<feature type="signal peptide" evidence="9">
    <location>
        <begin position="1"/>
        <end position="18"/>
    </location>
</feature>
<dbReference type="InterPro" id="IPR019375">
    <property type="entry name" value="Ribosomal_bS1m"/>
</dbReference>
<keyword evidence="7" id="KW-0325">Glycoprotein</keyword>
<feature type="chain" id="PRO_5012900720" description="acid phosphatase" evidence="9">
    <location>
        <begin position="19"/>
        <end position="1105"/>
    </location>
</feature>
<dbReference type="AlphaFoldDB" id="A0A2A2LG21"/>
<dbReference type="InterPro" id="IPR000560">
    <property type="entry name" value="His_Pase_clade-2"/>
</dbReference>
<dbReference type="PANTHER" id="PTHR11567:SF211">
    <property type="entry name" value="PROSTATIC ACID PHOSPHATASE"/>
    <property type="match status" value="1"/>
</dbReference>
<comment type="similarity">
    <text evidence="2">Belongs to the histidine acid phosphatase family.</text>
</comment>
<reference evidence="10 11" key="1">
    <citation type="journal article" date="2017" name="Curr. Biol.">
        <title>Genome architecture and evolution of a unichromosomal asexual nematode.</title>
        <authorList>
            <person name="Fradin H."/>
            <person name="Zegar C."/>
            <person name="Gutwein M."/>
            <person name="Lucas J."/>
            <person name="Kovtun M."/>
            <person name="Corcoran D."/>
            <person name="Baugh L.R."/>
            <person name="Kiontke K."/>
            <person name="Gunsalus K."/>
            <person name="Fitch D.H."/>
            <person name="Piano F."/>
        </authorList>
    </citation>
    <scope>NUCLEOTIDE SEQUENCE [LARGE SCALE GENOMIC DNA]</scope>
    <source>
        <strain evidence="10">PF1309</strain>
    </source>
</reference>
<evidence type="ECO:0000256" key="8">
    <source>
        <dbReference type="SAM" id="MobiDB-lite"/>
    </source>
</evidence>
<evidence type="ECO:0000256" key="7">
    <source>
        <dbReference type="ARBA" id="ARBA00023180"/>
    </source>
</evidence>
<organism evidence="10 11">
    <name type="scientific">Diploscapter pachys</name>
    <dbReference type="NCBI Taxonomy" id="2018661"/>
    <lineage>
        <taxon>Eukaryota</taxon>
        <taxon>Metazoa</taxon>
        <taxon>Ecdysozoa</taxon>
        <taxon>Nematoda</taxon>
        <taxon>Chromadorea</taxon>
        <taxon>Rhabditida</taxon>
        <taxon>Rhabditina</taxon>
        <taxon>Rhabditomorpha</taxon>
        <taxon>Rhabditoidea</taxon>
        <taxon>Rhabditidae</taxon>
        <taxon>Diploscapter</taxon>
    </lineage>
</organism>
<dbReference type="STRING" id="2018661.A0A2A2LG21"/>
<evidence type="ECO:0000313" key="11">
    <source>
        <dbReference type="Proteomes" id="UP000218231"/>
    </source>
</evidence>
<gene>
    <name evidence="10" type="ORF">WR25_04513</name>
</gene>
<feature type="compositionally biased region" description="Basic and acidic residues" evidence="8">
    <location>
        <begin position="630"/>
        <end position="657"/>
    </location>
</feature>
<evidence type="ECO:0000256" key="6">
    <source>
        <dbReference type="ARBA" id="ARBA00023157"/>
    </source>
</evidence>
<comment type="caution">
    <text evidence="10">The sequence shown here is derived from an EMBL/GenBank/DDBJ whole genome shotgun (WGS) entry which is preliminary data.</text>
</comment>